<evidence type="ECO:0000313" key="2">
    <source>
        <dbReference type="EMBL" id="MCO5976348.1"/>
    </source>
</evidence>
<accession>A0ABT1BJR5</accession>
<sequence length="59" mass="6758">MNPLEEAPLAPPGESTSAASARTPADERLAHLFRHSLREGRLHPLYPLLRRYRQEDRLP</sequence>
<dbReference type="RefSeq" id="WP_252768818.1">
    <property type="nucleotide sequence ID" value="NZ_JAMXMC010000003.1"/>
</dbReference>
<gene>
    <name evidence="2" type="ORF">M0L44_06400</name>
</gene>
<evidence type="ECO:0000313" key="3">
    <source>
        <dbReference type="Proteomes" id="UP001204851"/>
    </source>
</evidence>
<proteinExistence type="predicted"/>
<reference evidence="2 3" key="1">
    <citation type="submission" date="2022-06" db="EMBL/GenBank/DDBJ databases">
        <title>Ideonella sp. NS12-5 Genome sequencing and assembly.</title>
        <authorList>
            <person name="Jung Y."/>
        </authorList>
    </citation>
    <scope>NUCLEOTIDE SEQUENCE [LARGE SCALE GENOMIC DNA]</scope>
    <source>
        <strain evidence="2 3">NS12-5</strain>
    </source>
</reference>
<keyword evidence="3" id="KW-1185">Reference proteome</keyword>
<protein>
    <submittedName>
        <fullName evidence="2">Uncharacterized protein</fullName>
    </submittedName>
</protein>
<name>A0ABT1BJR5_9BURK</name>
<dbReference type="Proteomes" id="UP001204851">
    <property type="component" value="Unassembled WGS sequence"/>
</dbReference>
<dbReference type="EMBL" id="JAMXMC010000003">
    <property type="protein sequence ID" value="MCO5976348.1"/>
    <property type="molecule type" value="Genomic_DNA"/>
</dbReference>
<comment type="caution">
    <text evidence="2">The sequence shown here is derived from an EMBL/GenBank/DDBJ whole genome shotgun (WGS) entry which is preliminary data.</text>
</comment>
<organism evidence="2 3">
    <name type="scientific">Ideonella oryzae</name>
    <dbReference type="NCBI Taxonomy" id="2937441"/>
    <lineage>
        <taxon>Bacteria</taxon>
        <taxon>Pseudomonadati</taxon>
        <taxon>Pseudomonadota</taxon>
        <taxon>Betaproteobacteria</taxon>
        <taxon>Burkholderiales</taxon>
        <taxon>Sphaerotilaceae</taxon>
        <taxon>Ideonella</taxon>
    </lineage>
</organism>
<evidence type="ECO:0000256" key="1">
    <source>
        <dbReference type="SAM" id="MobiDB-lite"/>
    </source>
</evidence>
<feature type="region of interest" description="Disordered" evidence="1">
    <location>
        <begin position="1"/>
        <end position="26"/>
    </location>
</feature>